<reference evidence="1 2" key="1">
    <citation type="submission" date="2021-10" db="EMBL/GenBank/DDBJ databases">
        <authorList>
            <person name="Criscuolo A."/>
        </authorList>
    </citation>
    <scope>NUCLEOTIDE SEQUENCE [LARGE SCALE GENOMIC DNA]</scope>
    <source>
        <strain evidence="2">CIP 111883</strain>
    </source>
</reference>
<dbReference type="Proteomes" id="UP000789833">
    <property type="component" value="Unassembled WGS sequence"/>
</dbReference>
<proteinExistence type="predicted"/>
<protein>
    <recommendedName>
        <fullName evidence="3">DNA primase</fullName>
    </recommendedName>
</protein>
<gene>
    <name evidence="1" type="ORF">BACCIP111883_01051</name>
</gene>
<evidence type="ECO:0000313" key="1">
    <source>
        <dbReference type="EMBL" id="CAG9620283.1"/>
    </source>
</evidence>
<comment type="caution">
    <text evidence="1">The sequence shown here is derived from an EMBL/GenBank/DDBJ whole genome shotgun (WGS) entry which is preliminary data.</text>
</comment>
<dbReference type="RefSeq" id="WP_230500218.1">
    <property type="nucleotide sequence ID" value="NZ_CAKJTJ010000004.1"/>
</dbReference>
<name>A0ABM8YK45_9BACI</name>
<organism evidence="1 2">
    <name type="scientific">Sutcliffiella rhizosphaerae</name>
    <dbReference type="NCBI Taxonomy" id="2880967"/>
    <lineage>
        <taxon>Bacteria</taxon>
        <taxon>Bacillati</taxon>
        <taxon>Bacillota</taxon>
        <taxon>Bacilli</taxon>
        <taxon>Bacillales</taxon>
        <taxon>Bacillaceae</taxon>
        <taxon>Sutcliffiella</taxon>
    </lineage>
</organism>
<keyword evidence="2" id="KW-1185">Reference proteome</keyword>
<evidence type="ECO:0008006" key="3">
    <source>
        <dbReference type="Google" id="ProtNLM"/>
    </source>
</evidence>
<evidence type="ECO:0000313" key="2">
    <source>
        <dbReference type="Proteomes" id="UP000789833"/>
    </source>
</evidence>
<accession>A0ABM8YK45</accession>
<dbReference type="EMBL" id="CAKJTJ010000004">
    <property type="protein sequence ID" value="CAG9620283.1"/>
    <property type="molecule type" value="Genomic_DNA"/>
</dbReference>
<sequence>MSNELRKAKLKLDFENGFQLSPDLSAKDALEALLRAIRDGDVSEVKIAAEYYDGSEKDYEEDAEDDDASEELAVALDEGYEDEEDEDEEDEE</sequence>